<comment type="function">
    <text evidence="14">Probably involved in polymerization and/or export of exopolysaccharide EPS I which functions as a virulence factor. May be involved in an ATP-dependent process in the pathway for EPS I production, possibly export of the trimeric repeat units across the inner membrane or their polymerization.</text>
</comment>
<evidence type="ECO:0000259" key="19">
    <source>
        <dbReference type="Pfam" id="PF01656"/>
    </source>
</evidence>
<feature type="transmembrane region" description="Helical" evidence="18">
    <location>
        <begin position="43"/>
        <end position="63"/>
    </location>
</feature>
<accession>A0A318I2J1</accession>
<evidence type="ECO:0000313" key="23">
    <source>
        <dbReference type="Proteomes" id="UP000247755"/>
    </source>
</evidence>
<dbReference type="FunFam" id="3.40.50.300:FF:000527">
    <property type="entry name" value="Tyrosine-protein kinase etk"/>
    <property type="match status" value="1"/>
</dbReference>
<dbReference type="GO" id="GO:0042802">
    <property type="term" value="F:identical protein binding"/>
    <property type="evidence" value="ECO:0007669"/>
    <property type="project" value="UniProtKB-ARBA"/>
</dbReference>
<evidence type="ECO:0000256" key="17">
    <source>
        <dbReference type="SAM" id="Coils"/>
    </source>
</evidence>
<dbReference type="GO" id="GO:0000271">
    <property type="term" value="P:polysaccharide biosynthetic process"/>
    <property type="evidence" value="ECO:0007669"/>
    <property type="project" value="UniProtKB-KW"/>
</dbReference>
<comment type="similarity">
    <text evidence="2">Belongs to the etk/wzc family.</text>
</comment>
<evidence type="ECO:0000256" key="2">
    <source>
        <dbReference type="ARBA" id="ARBA00008883"/>
    </source>
</evidence>
<comment type="catalytic activity">
    <reaction evidence="13">
        <text>L-tyrosyl-[protein] + ATP = O-phospho-L-tyrosyl-[protein] + ADP + H(+)</text>
        <dbReference type="Rhea" id="RHEA:10596"/>
        <dbReference type="Rhea" id="RHEA-COMP:10136"/>
        <dbReference type="Rhea" id="RHEA-COMP:20101"/>
        <dbReference type="ChEBI" id="CHEBI:15378"/>
        <dbReference type="ChEBI" id="CHEBI:30616"/>
        <dbReference type="ChEBI" id="CHEBI:46858"/>
        <dbReference type="ChEBI" id="CHEBI:61978"/>
        <dbReference type="ChEBI" id="CHEBI:456216"/>
    </reaction>
</comment>
<feature type="coiled-coil region" evidence="17">
    <location>
        <begin position="382"/>
        <end position="412"/>
    </location>
</feature>
<dbReference type="SUPFAM" id="SSF52540">
    <property type="entry name" value="P-loop containing nucleoside triphosphate hydrolases"/>
    <property type="match status" value="1"/>
</dbReference>
<evidence type="ECO:0000256" key="5">
    <source>
        <dbReference type="ARBA" id="ARBA00022692"/>
    </source>
</evidence>
<dbReference type="Pfam" id="PF13807">
    <property type="entry name" value="GNVR"/>
    <property type="match status" value="1"/>
</dbReference>
<dbReference type="GO" id="GO:0005524">
    <property type="term" value="F:ATP binding"/>
    <property type="evidence" value="ECO:0007669"/>
    <property type="project" value="UniProtKB-KW"/>
</dbReference>
<keyword evidence="9 18" id="KW-1133">Transmembrane helix</keyword>
<dbReference type="PANTHER" id="PTHR32309:SF32">
    <property type="entry name" value="TYROSINE-PROTEIN KINASE ETK-RELATED"/>
    <property type="match status" value="1"/>
</dbReference>
<dbReference type="InterPro" id="IPR003856">
    <property type="entry name" value="LPS_length_determ_N"/>
</dbReference>
<dbReference type="InterPro" id="IPR032807">
    <property type="entry name" value="GNVR"/>
</dbReference>
<evidence type="ECO:0000256" key="3">
    <source>
        <dbReference type="ARBA" id="ARBA00022475"/>
    </source>
</evidence>
<evidence type="ECO:0000256" key="16">
    <source>
        <dbReference type="ARBA" id="ARBA00081049"/>
    </source>
</evidence>
<dbReference type="NCBIfam" id="TIGR01007">
    <property type="entry name" value="eps_fam"/>
    <property type="match status" value="1"/>
</dbReference>
<evidence type="ECO:0000256" key="12">
    <source>
        <dbReference type="ARBA" id="ARBA00023169"/>
    </source>
</evidence>
<gene>
    <name evidence="22" type="ORF">NA66_102947</name>
</gene>
<evidence type="ECO:0000256" key="15">
    <source>
        <dbReference type="ARBA" id="ARBA00067833"/>
    </source>
</evidence>
<evidence type="ECO:0000256" key="7">
    <source>
        <dbReference type="ARBA" id="ARBA00022777"/>
    </source>
</evidence>
<comment type="caution">
    <text evidence="22">The sequence shown here is derived from an EMBL/GenBank/DDBJ whole genome shotgun (WGS) entry which is preliminary data.</text>
</comment>
<proteinExistence type="inferred from homology"/>
<dbReference type="AlphaFoldDB" id="A0A318I2J1"/>
<dbReference type="InterPro" id="IPR050445">
    <property type="entry name" value="Bact_polysacc_biosynth/exp"/>
</dbReference>
<dbReference type="InterPro" id="IPR005702">
    <property type="entry name" value="Wzc-like_C"/>
</dbReference>
<dbReference type="Pfam" id="PF01656">
    <property type="entry name" value="CbiA"/>
    <property type="match status" value="1"/>
</dbReference>
<dbReference type="CDD" id="cd05387">
    <property type="entry name" value="BY-kinase"/>
    <property type="match status" value="1"/>
</dbReference>
<evidence type="ECO:0000256" key="10">
    <source>
        <dbReference type="ARBA" id="ARBA00023136"/>
    </source>
</evidence>
<name>A0A318I2J1_BURPY</name>
<keyword evidence="3" id="KW-1003">Cell membrane</keyword>
<evidence type="ECO:0000256" key="6">
    <source>
        <dbReference type="ARBA" id="ARBA00022741"/>
    </source>
</evidence>
<keyword evidence="6" id="KW-0547">Nucleotide-binding</keyword>
<dbReference type="PANTHER" id="PTHR32309">
    <property type="entry name" value="TYROSINE-PROTEIN KINASE"/>
    <property type="match status" value="1"/>
</dbReference>
<sequence length="755" mass="82401">MNRRTPIDTGFAMTDLSEARLYDAALYDDAPLSSYVDIVLARWRMVLGIAAGVFLLGLLYVVFATPVYRVDATIQVNESTTAGNSPLHDIAALLDNGSTTAAELELVRARMVIDSVVTKQHLNLIAEPRYFPLIGRWVARRYRDDGVARPLWGLSRFAWGGERFDVVTFETAGKKSHDGIDALDGLWFDVTAEGGGRYVVRDEDGDVVLKGEVGVPAHGQYKAQPLTLLVAALDARPGTAFRLRRIPQLEAVSQLQDDLTVEEKAKQSGILTVTLEGDDRTRIRDILRAVVDGYVQQNKEYRSEEAAATLASLKSSMPTVMKALKDAEDKYAAFRARTGTVDLDEQGKLLLGQEVDIETRTLELKQKRVDLIARFADGHPAVQALDANLAELAGKAKELKALEARLPDTEREGLGVLRDVRVNTELYTNLLNTGQQLEIARRSEIGNVRAVDLPVLPVKPVKPRRLLLVALSLCVGIALGVAAPFAQRAVWGRVEHSEHLEQVLGVPVYAVVPHSREQRRLVRNQQHAGQGAHVLASEIPEDVTVDAIRSLRTTLQFTMSESGHNVIMVTSPQPSAGKSFLCANLASLFASGGKRVLLIDADIRRGQSHRHFGLPAAPGLPDAIASGTLERGVQKSAVAGVDVLARGAVARTSELFNDGRFKMLLDTASRLYDIVIVDTAPILALHDAATIGRHGATTLLCVRHGRSSMPEIREAERRLRNAGIAISGVVLNDVPRRQAVYGAYGEGKYAYETEH</sequence>
<dbReference type="Pfam" id="PF02706">
    <property type="entry name" value="Wzz"/>
    <property type="match status" value="1"/>
</dbReference>
<dbReference type="Gene3D" id="3.40.50.300">
    <property type="entry name" value="P-loop containing nucleotide triphosphate hydrolases"/>
    <property type="match status" value="1"/>
</dbReference>
<protein>
    <recommendedName>
        <fullName evidence="15">Putative tyrosine-protein kinase EpsB</fullName>
    </recommendedName>
    <alternativeName>
        <fullName evidence="16">EPS I polysaccharide export protein EpsB</fullName>
    </alternativeName>
</protein>
<keyword evidence="11" id="KW-0829">Tyrosine-protein kinase</keyword>
<evidence type="ECO:0000256" key="14">
    <source>
        <dbReference type="ARBA" id="ARBA00054296"/>
    </source>
</evidence>
<evidence type="ECO:0000259" key="20">
    <source>
        <dbReference type="Pfam" id="PF02706"/>
    </source>
</evidence>
<feature type="domain" description="Tyrosine-protein kinase G-rich" evidence="21">
    <location>
        <begin position="408"/>
        <end position="489"/>
    </location>
</feature>
<evidence type="ECO:0000313" key="22">
    <source>
        <dbReference type="EMBL" id="PXX25094.1"/>
    </source>
</evidence>
<feature type="domain" description="CobQ/CobB/MinD/ParA nucleotide binding" evidence="19">
    <location>
        <begin position="567"/>
        <end position="737"/>
    </location>
</feature>
<evidence type="ECO:0000256" key="9">
    <source>
        <dbReference type="ARBA" id="ARBA00022989"/>
    </source>
</evidence>
<dbReference type="Proteomes" id="UP000247755">
    <property type="component" value="Unassembled WGS sequence"/>
</dbReference>
<evidence type="ECO:0000256" key="4">
    <source>
        <dbReference type="ARBA" id="ARBA00022679"/>
    </source>
</evidence>
<keyword evidence="4" id="KW-0808">Transferase</keyword>
<keyword evidence="17" id="KW-0175">Coiled coil</keyword>
<organism evidence="22 23">
    <name type="scientific">Burkholderia pyrrocinia</name>
    <name type="common">Pseudomonas pyrrocinia</name>
    <dbReference type="NCBI Taxonomy" id="60550"/>
    <lineage>
        <taxon>Bacteria</taxon>
        <taxon>Pseudomonadati</taxon>
        <taxon>Pseudomonadota</taxon>
        <taxon>Betaproteobacteria</taxon>
        <taxon>Burkholderiales</taxon>
        <taxon>Burkholderiaceae</taxon>
        <taxon>Burkholderia</taxon>
        <taxon>Burkholderia cepacia complex</taxon>
    </lineage>
</organism>
<keyword evidence="12" id="KW-0270">Exopolysaccharide synthesis</keyword>
<dbReference type="GO" id="GO:0005886">
    <property type="term" value="C:plasma membrane"/>
    <property type="evidence" value="ECO:0007669"/>
    <property type="project" value="UniProtKB-SubCell"/>
</dbReference>
<evidence type="ECO:0000256" key="11">
    <source>
        <dbReference type="ARBA" id="ARBA00023137"/>
    </source>
</evidence>
<evidence type="ECO:0000256" key="1">
    <source>
        <dbReference type="ARBA" id="ARBA00004429"/>
    </source>
</evidence>
<evidence type="ECO:0000256" key="13">
    <source>
        <dbReference type="ARBA" id="ARBA00053015"/>
    </source>
</evidence>
<evidence type="ECO:0000259" key="21">
    <source>
        <dbReference type="Pfam" id="PF13807"/>
    </source>
</evidence>
<reference evidence="22 23" key="1">
    <citation type="submission" date="2018-05" db="EMBL/GenBank/DDBJ databases">
        <title>Comparative genomics of bacterial root endophytes of switchgrass collected from native prairies over two seasons.</title>
        <authorList>
            <person name="Tang Y."/>
        </authorList>
    </citation>
    <scope>NUCLEOTIDE SEQUENCE [LARGE SCALE GENOMIC DNA]</scope>
    <source>
        <strain evidence="22 23">NFIX32</strain>
    </source>
</reference>
<feature type="domain" description="Polysaccharide chain length determinant N-terminal" evidence="20">
    <location>
        <begin position="33"/>
        <end position="118"/>
    </location>
</feature>
<keyword evidence="7 22" id="KW-0418">Kinase</keyword>
<keyword evidence="5 18" id="KW-0812">Transmembrane</keyword>
<dbReference type="InterPro" id="IPR002586">
    <property type="entry name" value="CobQ/CobB/MinD/ParA_Nub-bd_dom"/>
</dbReference>
<dbReference type="Pfam" id="PF23607">
    <property type="entry name" value="WZC_N"/>
    <property type="match status" value="1"/>
</dbReference>
<dbReference type="GO" id="GO:0004713">
    <property type="term" value="F:protein tyrosine kinase activity"/>
    <property type="evidence" value="ECO:0007669"/>
    <property type="project" value="UniProtKB-KW"/>
</dbReference>
<dbReference type="InterPro" id="IPR027417">
    <property type="entry name" value="P-loop_NTPase"/>
</dbReference>
<keyword evidence="8" id="KW-0067">ATP-binding</keyword>
<evidence type="ECO:0000256" key="18">
    <source>
        <dbReference type="SAM" id="Phobius"/>
    </source>
</evidence>
<evidence type="ECO:0000256" key="8">
    <source>
        <dbReference type="ARBA" id="ARBA00022840"/>
    </source>
</evidence>
<keyword evidence="10 18" id="KW-0472">Membrane</keyword>
<dbReference type="EMBL" id="QJJY01000029">
    <property type="protein sequence ID" value="PXX25094.1"/>
    <property type="molecule type" value="Genomic_DNA"/>
</dbReference>
<comment type="subcellular location">
    <subcellularLocation>
        <location evidence="1">Cell inner membrane</location>
        <topology evidence="1">Multi-pass membrane protein</topology>
    </subcellularLocation>
</comment>